<keyword evidence="4 8" id="KW-1133">Transmembrane helix</keyword>
<dbReference type="Proteomes" id="UP000541610">
    <property type="component" value="Unassembled WGS sequence"/>
</dbReference>
<dbReference type="GO" id="GO:0016829">
    <property type="term" value="F:lyase activity"/>
    <property type="evidence" value="ECO:0007669"/>
    <property type="project" value="UniProtKB-KW"/>
</dbReference>
<dbReference type="PROSITE" id="PS50125">
    <property type="entry name" value="GUANYLATE_CYCLASE_2"/>
    <property type="match status" value="1"/>
</dbReference>
<comment type="subcellular location">
    <subcellularLocation>
        <location evidence="1">Membrane</location>
    </subcellularLocation>
</comment>
<dbReference type="GO" id="GO:0035556">
    <property type="term" value="P:intracellular signal transduction"/>
    <property type="evidence" value="ECO:0007669"/>
    <property type="project" value="InterPro"/>
</dbReference>
<evidence type="ECO:0000313" key="11">
    <source>
        <dbReference type="Proteomes" id="UP000541610"/>
    </source>
</evidence>
<proteinExistence type="predicted"/>
<accession>A0A7J6NSM1</accession>
<dbReference type="Pfam" id="PF00211">
    <property type="entry name" value="Guanylate_cyc"/>
    <property type="match status" value="1"/>
</dbReference>
<feature type="compositionally biased region" description="Acidic residues" evidence="7">
    <location>
        <begin position="787"/>
        <end position="804"/>
    </location>
</feature>
<feature type="transmembrane region" description="Helical" evidence="8">
    <location>
        <begin position="476"/>
        <end position="494"/>
    </location>
</feature>
<dbReference type="SMART" id="SM00044">
    <property type="entry name" value="CYCc"/>
    <property type="match status" value="1"/>
</dbReference>
<reference evidence="10 11" key="1">
    <citation type="submission" date="2020-04" db="EMBL/GenBank/DDBJ databases">
        <title>Perkinsus olseni comparative genomics.</title>
        <authorList>
            <person name="Bogema D.R."/>
        </authorList>
    </citation>
    <scope>NUCLEOTIDE SEQUENCE [LARGE SCALE GENOMIC DNA]</scope>
    <source>
        <strain evidence="10">00978-12</strain>
    </source>
</reference>
<dbReference type="SUPFAM" id="SSF55073">
    <property type="entry name" value="Nucleotide cyclase"/>
    <property type="match status" value="1"/>
</dbReference>
<feature type="domain" description="Guanylate cyclase" evidence="9">
    <location>
        <begin position="677"/>
        <end position="715"/>
    </location>
</feature>
<evidence type="ECO:0000256" key="6">
    <source>
        <dbReference type="ARBA" id="ARBA00023239"/>
    </source>
</evidence>
<dbReference type="InterPro" id="IPR050401">
    <property type="entry name" value="Cyclic_nucleotide_synthase"/>
</dbReference>
<comment type="caution">
    <text evidence="10">The sequence shown here is derived from an EMBL/GenBank/DDBJ whole genome shotgun (WGS) entry which is preliminary data.</text>
</comment>
<feature type="region of interest" description="Disordered" evidence="7">
    <location>
        <begin position="786"/>
        <end position="810"/>
    </location>
</feature>
<feature type="transmembrane region" description="Helical" evidence="8">
    <location>
        <begin position="600"/>
        <end position="622"/>
    </location>
</feature>
<dbReference type="InterPro" id="IPR001054">
    <property type="entry name" value="A/G_cyclase"/>
</dbReference>
<organism evidence="10 11">
    <name type="scientific">Perkinsus olseni</name>
    <name type="common">Perkinsus atlanticus</name>
    <dbReference type="NCBI Taxonomy" id="32597"/>
    <lineage>
        <taxon>Eukaryota</taxon>
        <taxon>Sar</taxon>
        <taxon>Alveolata</taxon>
        <taxon>Perkinsozoa</taxon>
        <taxon>Perkinsea</taxon>
        <taxon>Perkinsida</taxon>
        <taxon>Perkinsidae</taxon>
        <taxon>Perkinsus</taxon>
    </lineage>
</organism>
<evidence type="ECO:0000256" key="7">
    <source>
        <dbReference type="SAM" id="MobiDB-lite"/>
    </source>
</evidence>
<dbReference type="PANTHER" id="PTHR11920">
    <property type="entry name" value="GUANYLYL CYCLASE"/>
    <property type="match status" value="1"/>
</dbReference>
<protein>
    <submittedName>
        <fullName evidence="10">Nitrogen permease regulator 2</fullName>
    </submittedName>
</protein>
<dbReference type="OrthoDB" id="435868at2759"/>
<dbReference type="GO" id="GO:0000166">
    <property type="term" value="F:nucleotide binding"/>
    <property type="evidence" value="ECO:0007669"/>
    <property type="project" value="UniProtKB-KW"/>
</dbReference>
<evidence type="ECO:0000256" key="1">
    <source>
        <dbReference type="ARBA" id="ARBA00004370"/>
    </source>
</evidence>
<name>A0A7J6NSM1_PEROL</name>
<keyword evidence="5 8" id="KW-0472">Membrane</keyword>
<dbReference type="InterPro" id="IPR029787">
    <property type="entry name" value="Nucleotide_cyclase"/>
</dbReference>
<dbReference type="CDD" id="cd07302">
    <property type="entry name" value="CHD"/>
    <property type="match status" value="1"/>
</dbReference>
<dbReference type="EMBL" id="JABANP010000217">
    <property type="protein sequence ID" value="KAF4686566.1"/>
    <property type="molecule type" value="Genomic_DNA"/>
</dbReference>
<evidence type="ECO:0000256" key="3">
    <source>
        <dbReference type="ARBA" id="ARBA00022741"/>
    </source>
</evidence>
<dbReference type="PANTHER" id="PTHR11920:SF335">
    <property type="entry name" value="GUANYLATE CYCLASE"/>
    <property type="match status" value="1"/>
</dbReference>
<evidence type="ECO:0000256" key="4">
    <source>
        <dbReference type="ARBA" id="ARBA00022989"/>
    </source>
</evidence>
<feature type="transmembrane region" description="Helical" evidence="8">
    <location>
        <begin position="571"/>
        <end position="593"/>
    </location>
</feature>
<sequence>MQVHRVKIGLGPVPRGPKATSKRKLCAWDGCLKQARDGSLHCIGHGGGRRCKPTAEGGDALRRAAPPLPAQAPGNCAKSTAVGSLGGLVVEVSDLTLAVEDGKGDMTIWRVDKAEEEIVLNALGDGFVLLDIPPQLGRGEKLDERKRLGEGLSGKGGVGDDILNRVLHRRSRQMSSRLQELCWDVFGGGVTDELLLLCKLVKAIEEHDADLVQRQVTRNGLTEQLRSDDEGHPENEAKVQGPGALAATASSVDHHRSLRQDSGKIFIDEGVLEDTLSEFLATLLFTCLNTEEYQHAKDTSLVGQLTPGGKLTPRGRTSRLAQTMTTGEGMDVPIAVGGMMPIMAGGFSPIGAAATTAGHQPPPARRWSMGNIRYRSRCIVKECLKSNELQLSVLSDRKYRRIRPFIPWRLRFILGSETSGSAKAWREVQYTKLERETMWRAFGQPTHWLTLEFADDASLEKGFQVHFAERARRYPYWYFLLTACLIVLYCWLQYEILRSNHPSVTFVRVIMTEPTALFFFAAIVKLSIEVIFLADSLWFVENYFPIQLLLAALSGSAVLFWMYWSPLILKYYIWPLQEALTYSVLMAFSIVLFKLRFIHILYLSIYLLAFLFSARWIALGTYPFEQSSFFHEPLRSVAIIVAPTAVLATIRYMFELLALQDPSKVEDGNLVDQLGHPLRIRVGIHSGHCVAGVIGRKKFIYDVWGDCVNTASRMESHGTEMRVHCSEDTANEVRDSFDLTCRGVMQVKGKGLMTTYYINKERRASKKRDYRGSYGESLSLSHAMVSEVEDGSSGDEEMSSDDSSDASAGGLWENHAASERSDRIASLNVEEIGIPEGDLVIATTTREIQLGYNGEALTEIGCIKGALCGDRTWASRMNVIN</sequence>
<evidence type="ECO:0000256" key="2">
    <source>
        <dbReference type="ARBA" id="ARBA00022692"/>
    </source>
</evidence>
<gene>
    <name evidence="10" type="primary">NPR2_2</name>
    <name evidence="10" type="ORF">FOZ60_005074</name>
</gene>
<keyword evidence="2 8" id="KW-0812">Transmembrane</keyword>
<keyword evidence="6" id="KW-0456">Lyase</keyword>
<feature type="transmembrane region" description="Helical" evidence="8">
    <location>
        <begin position="634"/>
        <end position="654"/>
    </location>
</feature>
<feature type="transmembrane region" description="Helical" evidence="8">
    <location>
        <begin position="546"/>
        <end position="565"/>
    </location>
</feature>
<evidence type="ECO:0000256" key="8">
    <source>
        <dbReference type="SAM" id="Phobius"/>
    </source>
</evidence>
<feature type="transmembrane region" description="Helical" evidence="8">
    <location>
        <begin position="514"/>
        <end position="534"/>
    </location>
</feature>
<evidence type="ECO:0000256" key="5">
    <source>
        <dbReference type="ARBA" id="ARBA00023136"/>
    </source>
</evidence>
<dbReference type="Gene3D" id="3.30.70.1230">
    <property type="entry name" value="Nucleotide cyclase"/>
    <property type="match status" value="1"/>
</dbReference>
<evidence type="ECO:0000313" key="10">
    <source>
        <dbReference type="EMBL" id="KAF4686566.1"/>
    </source>
</evidence>
<dbReference type="GO" id="GO:0009190">
    <property type="term" value="P:cyclic nucleotide biosynthetic process"/>
    <property type="evidence" value="ECO:0007669"/>
    <property type="project" value="InterPro"/>
</dbReference>
<dbReference type="GO" id="GO:0016020">
    <property type="term" value="C:membrane"/>
    <property type="evidence" value="ECO:0007669"/>
    <property type="project" value="UniProtKB-SubCell"/>
</dbReference>
<keyword evidence="3" id="KW-0547">Nucleotide-binding</keyword>
<evidence type="ECO:0000259" key="9">
    <source>
        <dbReference type="PROSITE" id="PS50125"/>
    </source>
</evidence>
<dbReference type="AlphaFoldDB" id="A0A7J6NSM1"/>